<keyword evidence="1" id="KW-1133">Transmembrane helix</keyword>
<dbReference type="EMBL" id="AMWG01000075">
    <property type="protein sequence ID" value="ELP33207.1"/>
    <property type="molecule type" value="Genomic_DNA"/>
</dbReference>
<organism evidence="2 3">
    <name type="scientific">Rhodopirellula baltica SWK14</name>
    <dbReference type="NCBI Taxonomy" id="993516"/>
    <lineage>
        <taxon>Bacteria</taxon>
        <taxon>Pseudomonadati</taxon>
        <taxon>Planctomycetota</taxon>
        <taxon>Planctomycetia</taxon>
        <taxon>Pirellulales</taxon>
        <taxon>Pirellulaceae</taxon>
        <taxon>Rhodopirellula</taxon>
    </lineage>
</organism>
<proteinExistence type="predicted"/>
<protein>
    <submittedName>
        <fullName evidence="2">Uncharacterized protein</fullName>
    </submittedName>
</protein>
<comment type="caution">
    <text evidence="2">The sequence shown here is derived from an EMBL/GenBank/DDBJ whole genome shotgun (WGS) entry which is preliminary data.</text>
</comment>
<evidence type="ECO:0000313" key="3">
    <source>
        <dbReference type="Proteomes" id="UP000010959"/>
    </source>
</evidence>
<dbReference type="PATRIC" id="fig|993516.3.peg.3251"/>
<keyword evidence="1" id="KW-0472">Membrane</keyword>
<dbReference type="AlphaFoldDB" id="L7CHU7"/>
<dbReference type="InterPro" id="IPR007166">
    <property type="entry name" value="Class3_signal_pept_motif"/>
</dbReference>
<feature type="transmembrane region" description="Helical" evidence="1">
    <location>
        <begin position="59"/>
        <end position="80"/>
    </location>
</feature>
<reference evidence="2 3" key="1">
    <citation type="journal article" date="2013" name="Mar. Genomics">
        <title>Expression of sulfatases in Rhodopirellula baltica and the diversity of sulfatases in the genus Rhodopirellula.</title>
        <authorList>
            <person name="Wegner C.E."/>
            <person name="Richter-Heitmann T."/>
            <person name="Klindworth A."/>
            <person name="Klockow C."/>
            <person name="Richter M."/>
            <person name="Achstetter T."/>
            <person name="Glockner F.O."/>
            <person name="Harder J."/>
        </authorList>
    </citation>
    <scope>NUCLEOTIDE SEQUENCE [LARGE SCALE GENOMIC DNA]</scope>
    <source>
        <strain evidence="2 3">SWK14</strain>
    </source>
</reference>
<accession>L7CHU7</accession>
<keyword evidence="1" id="KW-0812">Transmembrane</keyword>
<evidence type="ECO:0000256" key="1">
    <source>
        <dbReference type="SAM" id="Phobius"/>
    </source>
</evidence>
<evidence type="ECO:0000313" key="2">
    <source>
        <dbReference type="EMBL" id="ELP33207.1"/>
    </source>
</evidence>
<name>L7CHU7_RHOBT</name>
<sequence>MAPANESRDIVCGLFVAAAHACIGHAEPLVRRQNIFLKPVFSKENKMRKFFSNKKGQGLVEYGLIIAGVALICAAAVSVFGHKTSDLIGATAAILPGAHGDDNGPITSGKLIETTGAASGAIELNAAAIVVANDSERLGNNVGVTSTGVPGEGFGGLILEAQ</sequence>
<gene>
    <name evidence="2" type="ORF">RBSWK_03053</name>
</gene>
<dbReference type="Pfam" id="PF04021">
    <property type="entry name" value="Class_IIIsignal"/>
    <property type="match status" value="1"/>
</dbReference>
<dbReference type="Proteomes" id="UP000010959">
    <property type="component" value="Unassembled WGS sequence"/>
</dbReference>